<gene>
    <name evidence="9" type="primary">recJ</name>
    <name evidence="9" type="ORF">BN1208_0457</name>
</gene>
<dbReference type="Pfam" id="PF17768">
    <property type="entry name" value="RecJ_OB"/>
    <property type="match status" value="1"/>
</dbReference>
<dbReference type="FunFam" id="3.90.1640.30:FF:000001">
    <property type="entry name" value="Single-stranded-DNA-specific exonuclease RecJ"/>
    <property type="match status" value="1"/>
</dbReference>
<reference evidence="10" key="1">
    <citation type="submission" date="2014-12" db="EMBL/GenBank/DDBJ databases">
        <authorList>
            <person name="Salcher M.M."/>
        </authorList>
    </citation>
    <scope>NUCLEOTIDE SEQUENCE [LARGE SCALE GENOMIC DNA]</scope>
    <source>
        <strain evidence="10">MMS-10A-171</strain>
    </source>
</reference>
<dbReference type="InterPro" id="IPR041122">
    <property type="entry name" value="RecJ_OB"/>
</dbReference>
<dbReference type="SUPFAM" id="SSF64182">
    <property type="entry name" value="DHH phosphoesterases"/>
    <property type="match status" value="1"/>
</dbReference>
<keyword evidence="3" id="KW-0540">Nuclease</keyword>
<evidence type="ECO:0000256" key="2">
    <source>
        <dbReference type="ARBA" id="ARBA00019841"/>
    </source>
</evidence>
<dbReference type="Proteomes" id="UP000064007">
    <property type="component" value="Chromosome 1"/>
</dbReference>
<evidence type="ECO:0000256" key="4">
    <source>
        <dbReference type="ARBA" id="ARBA00022801"/>
    </source>
</evidence>
<dbReference type="InterPro" id="IPR051673">
    <property type="entry name" value="SSDNA_exonuclease_RecJ"/>
</dbReference>
<feature type="domain" description="DDH" evidence="6">
    <location>
        <begin position="72"/>
        <end position="229"/>
    </location>
</feature>
<dbReference type="Pfam" id="PF02272">
    <property type="entry name" value="DHHA1"/>
    <property type="match status" value="1"/>
</dbReference>
<dbReference type="NCBIfam" id="TIGR00644">
    <property type="entry name" value="recJ"/>
    <property type="match status" value="1"/>
</dbReference>
<dbReference type="OrthoDB" id="9809852at2"/>
<dbReference type="GO" id="GO:0003676">
    <property type="term" value="F:nucleic acid binding"/>
    <property type="evidence" value="ECO:0007669"/>
    <property type="project" value="InterPro"/>
</dbReference>
<dbReference type="InterPro" id="IPR038763">
    <property type="entry name" value="DHH_sf"/>
</dbReference>
<keyword evidence="10" id="KW-1185">Reference proteome</keyword>
<dbReference type="GO" id="GO:0006310">
    <property type="term" value="P:DNA recombination"/>
    <property type="evidence" value="ECO:0007669"/>
    <property type="project" value="InterPro"/>
</dbReference>
<evidence type="ECO:0000259" key="7">
    <source>
        <dbReference type="Pfam" id="PF02272"/>
    </source>
</evidence>
<dbReference type="GO" id="GO:0006281">
    <property type="term" value="P:DNA repair"/>
    <property type="evidence" value="ECO:0007669"/>
    <property type="project" value="InterPro"/>
</dbReference>
<dbReference type="GO" id="GO:0008409">
    <property type="term" value="F:5'-3' exonuclease activity"/>
    <property type="evidence" value="ECO:0007669"/>
    <property type="project" value="InterPro"/>
</dbReference>
<dbReference type="Pfam" id="PF01368">
    <property type="entry name" value="DHH"/>
    <property type="match status" value="1"/>
</dbReference>
<dbReference type="STRING" id="1581557.BN1208_0457"/>
<dbReference type="AlphaFoldDB" id="A0A0D6EVA2"/>
<dbReference type="InterPro" id="IPR001667">
    <property type="entry name" value="DDH_dom"/>
</dbReference>
<evidence type="ECO:0000313" key="9">
    <source>
        <dbReference type="EMBL" id="CEZ19349.1"/>
    </source>
</evidence>
<dbReference type="Gene3D" id="3.90.1640.30">
    <property type="match status" value="1"/>
</dbReference>
<dbReference type="KEGG" id="mbat:BN1208_0457"/>
<accession>A0A0D6EVA2</accession>
<dbReference type="PANTHER" id="PTHR30255">
    <property type="entry name" value="SINGLE-STRANDED-DNA-SPECIFIC EXONUCLEASE RECJ"/>
    <property type="match status" value="1"/>
</dbReference>
<dbReference type="Gene3D" id="3.10.310.30">
    <property type="match status" value="1"/>
</dbReference>
<proteinExistence type="inferred from homology"/>
<evidence type="ECO:0000256" key="5">
    <source>
        <dbReference type="ARBA" id="ARBA00022839"/>
    </source>
</evidence>
<evidence type="ECO:0000256" key="3">
    <source>
        <dbReference type="ARBA" id="ARBA00022722"/>
    </source>
</evidence>
<evidence type="ECO:0000313" key="10">
    <source>
        <dbReference type="Proteomes" id="UP000064007"/>
    </source>
</evidence>
<dbReference type="PANTHER" id="PTHR30255:SF2">
    <property type="entry name" value="SINGLE-STRANDED-DNA-SPECIFIC EXONUCLEASE RECJ"/>
    <property type="match status" value="1"/>
</dbReference>
<comment type="similarity">
    <text evidence="1">Belongs to the RecJ family.</text>
</comment>
<dbReference type="EMBL" id="LN827929">
    <property type="protein sequence ID" value="CEZ19349.1"/>
    <property type="molecule type" value="Genomic_DNA"/>
</dbReference>
<dbReference type="HOGENOM" id="CLU_009736_5_1_4"/>
<evidence type="ECO:0000259" key="8">
    <source>
        <dbReference type="Pfam" id="PF17768"/>
    </source>
</evidence>
<evidence type="ECO:0000256" key="1">
    <source>
        <dbReference type="ARBA" id="ARBA00005915"/>
    </source>
</evidence>
<sequence>MFIKSKKIDHTALNALVNSGLNRHLAKFYSARGIKHIDDATLLIEKIIPPEALTNNTLMASILADAILQKHKILIIGDYDTDGATSTAVGVRALKIMGADVDYLVPNRFEFGYGLTPEIVDLAKEKNPKIIITVDNGIASVEGVNQANQYGIDVLVTDHHLPGETLPSAKCIVNPNQHGCDFPSKYLCGVGVIFYVMLALRAELRKRDYFKDNIEPNLMQLIDLVALGTVADLVPLDRNNRTLVEYGIRRIRSGQANPGIRALMALAKKNPSQFHTSDLAFSIAPRLNAAGRLDDMTLGIQCLLSDSYEDARFIASSLEALNLKRRSIESEMKDGASIQLHDLNCEAQFSIALYDPSWHQGVIGIIASRIKDKYHRPVIVFAKSEEGILKGSGRSIQSLHLRDALDLISKKDPSILITFGGHAMAAGLTIKEKDFDRFVHFFEETVRGLITSDDLELTIEVDDALNFSEVTYEDVEHINSQVWGQGFPLPIFEGEFEVVEQRILADKHLKLNLLLQNKVFEAIYFNHSEHLPRKIKAIYQVDSNEFNGNKKIQIQLRMLT</sequence>
<organism evidence="9 10">
    <name type="scientific">Candidatus Methylopumilus planktonicus</name>
    <dbReference type="NCBI Taxonomy" id="1581557"/>
    <lineage>
        <taxon>Bacteria</taxon>
        <taxon>Pseudomonadati</taxon>
        <taxon>Pseudomonadota</taxon>
        <taxon>Betaproteobacteria</taxon>
        <taxon>Nitrosomonadales</taxon>
        <taxon>Methylophilaceae</taxon>
        <taxon>Candidatus Methylopumilus</taxon>
    </lineage>
</organism>
<protein>
    <recommendedName>
        <fullName evidence="2">Single-stranded-DNA-specific exonuclease RecJ</fullName>
    </recommendedName>
</protein>
<name>A0A0D6EVA2_9PROT</name>
<feature type="domain" description="DHHA1" evidence="7">
    <location>
        <begin position="353"/>
        <end position="447"/>
    </location>
</feature>
<dbReference type="InterPro" id="IPR003156">
    <property type="entry name" value="DHHA1_dom"/>
</dbReference>
<keyword evidence="5 9" id="KW-0269">Exonuclease</keyword>
<dbReference type="RefSeq" id="WP_046487500.1">
    <property type="nucleotide sequence ID" value="NZ_LN827929.1"/>
</dbReference>
<keyword evidence="4 9" id="KW-0378">Hydrolase</keyword>
<dbReference type="InterPro" id="IPR004610">
    <property type="entry name" value="RecJ"/>
</dbReference>
<evidence type="ECO:0000259" key="6">
    <source>
        <dbReference type="Pfam" id="PF01368"/>
    </source>
</evidence>
<feature type="domain" description="RecJ OB" evidence="8">
    <location>
        <begin position="461"/>
        <end position="557"/>
    </location>
</feature>